<keyword evidence="4" id="KW-0597">Phosphoprotein</keyword>
<dbReference type="InterPro" id="IPR036457">
    <property type="entry name" value="PPM-type-like_dom_sf"/>
</dbReference>
<dbReference type="EMBL" id="BMAW01013307">
    <property type="protein sequence ID" value="GFT33176.1"/>
    <property type="molecule type" value="Genomic_DNA"/>
</dbReference>
<dbReference type="InterPro" id="IPR001932">
    <property type="entry name" value="PPM-type_phosphatase-like_dom"/>
</dbReference>
<evidence type="ECO:0000313" key="19">
    <source>
        <dbReference type="EMBL" id="GFT33176.1"/>
    </source>
</evidence>
<keyword evidence="9 17" id="KW-0904">Protein phosphatase</keyword>
<dbReference type="GO" id="GO:0007165">
    <property type="term" value="P:signal transduction"/>
    <property type="evidence" value="ECO:0007669"/>
    <property type="project" value="UniProtKB-ARBA"/>
</dbReference>
<evidence type="ECO:0000256" key="2">
    <source>
        <dbReference type="ARBA" id="ARBA00004514"/>
    </source>
</evidence>
<dbReference type="CDD" id="cd00143">
    <property type="entry name" value="PP2Cc"/>
    <property type="match status" value="1"/>
</dbReference>
<evidence type="ECO:0000256" key="15">
    <source>
        <dbReference type="ARBA" id="ARBA00080486"/>
    </source>
</evidence>
<dbReference type="GO" id="GO:0016301">
    <property type="term" value="F:kinase activity"/>
    <property type="evidence" value="ECO:0007669"/>
    <property type="project" value="UniProtKB-KW"/>
</dbReference>
<keyword evidence="19" id="KW-0418">Kinase</keyword>
<evidence type="ECO:0000256" key="10">
    <source>
        <dbReference type="ARBA" id="ARBA00023136"/>
    </source>
</evidence>
<evidence type="ECO:0000256" key="17">
    <source>
        <dbReference type="RuleBase" id="RU003465"/>
    </source>
</evidence>
<comment type="subunit">
    <text evidence="13">Interacts with XIAP and BIRC7. Interacts with TRAF6 and MAP3K7; during IL-1 signaling. Identified in the TRIKA2 complex composed of MAP3K7, TAB1 and TAB2. Interacts with TRAF6 and MAPK14; these interactions allow MAPK14 autophosphorylation. Interacts with STING1; interaction takes place following cGAMP activation and promotes TAB1 recruitment to the endoplasmic reticulum, triggering MAP3K7/TAK1 activation and STING1 phosphorylation.</text>
</comment>
<evidence type="ECO:0000313" key="20">
    <source>
        <dbReference type="Proteomes" id="UP000887013"/>
    </source>
</evidence>
<dbReference type="SMART" id="SM00332">
    <property type="entry name" value="PP2Cc"/>
    <property type="match status" value="1"/>
</dbReference>
<dbReference type="Pfam" id="PF00481">
    <property type="entry name" value="PP2C"/>
    <property type="match status" value="1"/>
</dbReference>
<dbReference type="GO" id="GO:0005829">
    <property type="term" value="C:cytosol"/>
    <property type="evidence" value="ECO:0007669"/>
    <property type="project" value="UniProtKB-SubCell"/>
</dbReference>
<name>A0A8X6TPG1_NEPPI</name>
<reference evidence="19" key="1">
    <citation type="submission" date="2020-08" db="EMBL/GenBank/DDBJ databases">
        <title>Multicomponent nature underlies the extraordinary mechanical properties of spider dragline silk.</title>
        <authorList>
            <person name="Kono N."/>
            <person name="Nakamura H."/>
            <person name="Mori M."/>
            <person name="Yoshida Y."/>
            <person name="Ohtoshi R."/>
            <person name="Malay A.D."/>
            <person name="Moran D.A.P."/>
            <person name="Tomita M."/>
            <person name="Numata K."/>
            <person name="Arakawa K."/>
        </authorList>
    </citation>
    <scope>NUCLEOTIDE SEQUENCE</scope>
</reference>
<keyword evidence="3" id="KW-0963">Cytoplasm</keyword>
<dbReference type="FunFam" id="3.60.40.10:FF:000014">
    <property type="entry name" value="TGF-beta-activated kinase 1 and MAP3K7-binding protein 1-like"/>
    <property type="match status" value="1"/>
</dbReference>
<comment type="subcellular location">
    <subcellularLocation>
        <location evidence="2">Cytoplasm</location>
        <location evidence="2">Cytosol</location>
    </subcellularLocation>
    <subcellularLocation>
        <location evidence="1">Endoplasmic reticulum membrane</location>
        <topology evidence="1">Peripheral membrane protein</topology>
        <orientation evidence="1">Cytoplasmic side</orientation>
    </subcellularLocation>
</comment>
<keyword evidence="6 17" id="KW-0378">Hydrolase</keyword>
<dbReference type="Proteomes" id="UP000887013">
    <property type="component" value="Unassembled WGS sequence"/>
</dbReference>
<comment type="similarity">
    <text evidence="17">Belongs to the PP2C family.</text>
</comment>
<proteinExistence type="inferred from homology"/>
<keyword evidence="20" id="KW-1185">Reference proteome</keyword>
<dbReference type="GO" id="GO:0008047">
    <property type="term" value="F:enzyme activator activity"/>
    <property type="evidence" value="ECO:0007669"/>
    <property type="project" value="UniProtKB-ARBA"/>
</dbReference>
<evidence type="ECO:0000256" key="8">
    <source>
        <dbReference type="ARBA" id="ARBA00022843"/>
    </source>
</evidence>
<evidence type="ECO:0000256" key="11">
    <source>
        <dbReference type="ARBA" id="ARBA00023180"/>
    </source>
</evidence>
<keyword evidence="19" id="KW-0808">Transferase</keyword>
<evidence type="ECO:0000256" key="7">
    <source>
        <dbReference type="ARBA" id="ARBA00022824"/>
    </source>
</evidence>
<evidence type="ECO:0000256" key="12">
    <source>
        <dbReference type="ARBA" id="ARBA00057862"/>
    </source>
</evidence>
<evidence type="ECO:0000256" key="6">
    <source>
        <dbReference type="ARBA" id="ARBA00022801"/>
    </source>
</evidence>
<keyword evidence="8" id="KW-0832">Ubl conjugation</keyword>
<dbReference type="Gene3D" id="3.60.40.10">
    <property type="entry name" value="PPM-type phosphatase domain"/>
    <property type="match status" value="1"/>
</dbReference>
<dbReference type="OrthoDB" id="10049211at2759"/>
<dbReference type="AlphaFoldDB" id="A0A8X6TPG1"/>
<dbReference type="GO" id="GO:0004722">
    <property type="term" value="F:protein serine/threonine phosphatase activity"/>
    <property type="evidence" value="ECO:0007669"/>
    <property type="project" value="InterPro"/>
</dbReference>
<keyword evidence="5" id="KW-0479">Metal-binding</keyword>
<dbReference type="PROSITE" id="PS01032">
    <property type="entry name" value="PPM_1"/>
    <property type="match status" value="1"/>
</dbReference>
<dbReference type="PANTHER" id="PTHR13832:SF533">
    <property type="entry name" value="TGF-BETA-ACTIVATED KINASE 1 AND MAP3K7-BINDING PROTEIN 1"/>
    <property type="match status" value="1"/>
</dbReference>
<evidence type="ECO:0000259" key="18">
    <source>
        <dbReference type="PROSITE" id="PS51746"/>
    </source>
</evidence>
<dbReference type="PROSITE" id="PS51746">
    <property type="entry name" value="PPM_2"/>
    <property type="match status" value="1"/>
</dbReference>
<dbReference type="InterPro" id="IPR000222">
    <property type="entry name" value="PP2C_BS"/>
</dbReference>
<comment type="function">
    <text evidence="12">Key adapter protein that plays an essential role in JNK and NF-kappa-B activation and proinflammatory cytokines production in response to stimulation with TLRs and cytokines. Mechanistically, associates with the catalytic domain of MAP3K7/TAK1 to trigger MAP3K7/TAK1 autophosphorylation leading to its full activation. Similarly, associates with MAPK14 and triggers its autophosphorylation and subsequent activation. In turn, MAPK14 phosphorylates TAB1 and inhibits MAP3K7/TAK1 activation in a feedback control mechanism. Also plays a role in recruiting MAPK14 to the TAK1 complex for the phosphorylation of the TAB2 and TAB3 regulatory subunits.</text>
</comment>
<gene>
    <name evidence="19" type="primary">TAB1</name>
    <name evidence="19" type="ORF">NPIL_640311</name>
</gene>
<evidence type="ECO:0000256" key="14">
    <source>
        <dbReference type="ARBA" id="ARBA00074232"/>
    </source>
</evidence>
<dbReference type="GO" id="GO:0005789">
    <property type="term" value="C:endoplasmic reticulum membrane"/>
    <property type="evidence" value="ECO:0007669"/>
    <property type="project" value="UniProtKB-SubCell"/>
</dbReference>
<accession>A0A8X6TPG1</accession>
<protein>
    <recommendedName>
        <fullName evidence="14">TGF-beta-activated kinase 1 and MAP3K7-binding protein 1</fullName>
    </recommendedName>
    <alternativeName>
        <fullName evidence="15">Mitogen-activated protein kinase kinase kinase 7-interacting protein 1</fullName>
    </alternativeName>
    <alternativeName>
        <fullName evidence="16">TGF-beta-activated kinase 1-binding protein 1</fullName>
    </alternativeName>
</protein>
<evidence type="ECO:0000256" key="16">
    <source>
        <dbReference type="ARBA" id="ARBA00080658"/>
    </source>
</evidence>
<dbReference type="GO" id="GO:1902533">
    <property type="term" value="P:positive regulation of intracellular signal transduction"/>
    <property type="evidence" value="ECO:0007669"/>
    <property type="project" value="UniProtKB-ARBA"/>
</dbReference>
<feature type="domain" description="PPM-type phosphatase" evidence="18">
    <location>
        <begin position="95"/>
        <end position="432"/>
    </location>
</feature>
<keyword evidence="11" id="KW-0325">Glycoprotein</keyword>
<evidence type="ECO:0000256" key="4">
    <source>
        <dbReference type="ARBA" id="ARBA00022553"/>
    </source>
</evidence>
<evidence type="ECO:0000256" key="3">
    <source>
        <dbReference type="ARBA" id="ARBA00022490"/>
    </source>
</evidence>
<organism evidence="19 20">
    <name type="scientific">Nephila pilipes</name>
    <name type="common">Giant wood spider</name>
    <name type="synonym">Nephila maculata</name>
    <dbReference type="NCBI Taxonomy" id="299642"/>
    <lineage>
        <taxon>Eukaryota</taxon>
        <taxon>Metazoa</taxon>
        <taxon>Ecdysozoa</taxon>
        <taxon>Arthropoda</taxon>
        <taxon>Chelicerata</taxon>
        <taxon>Arachnida</taxon>
        <taxon>Araneae</taxon>
        <taxon>Araneomorphae</taxon>
        <taxon>Entelegynae</taxon>
        <taxon>Araneoidea</taxon>
        <taxon>Nephilidae</taxon>
        <taxon>Nephila</taxon>
    </lineage>
</organism>
<comment type="caution">
    <text evidence="19">The sequence shown here is derived from an EMBL/GenBank/DDBJ whole genome shotgun (WGS) entry which is preliminary data.</text>
</comment>
<dbReference type="InterPro" id="IPR015655">
    <property type="entry name" value="PP2C"/>
</dbReference>
<evidence type="ECO:0000256" key="1">
    <source>
        <dbReference type="ARBA" id="ARBA00004397"/>
    </source>
</evidence>
<dbReference type="GO" id="GO:0046872">
    <property type="term" value="F:metal ion binding"/>
    <property type="evidence" value="ECO:0007669"/>
    <property type="project" value="UniProtKB-KW"/>
</dbReference>
<evidence type="ECO:0000256" key="5">
    <source>
        <dbReference type="ARBA" id="ARBA00022723"/>
    </source>
</evidence>
<evidence type="ECO:0000256" key="9">
    <source>
        <dbReference type="ARBA" id="ARBA00022912"/>
    </source>
</evidence>
<dbReference type="SUPFAM" id="SSF81606">
    <property type="entry name" value="PP2C-like"/>
    <property type="match status" value="1"/>
</dbReference>
<dbReference type="PANTHER" id="PTHR13832">
    <property type="entry name" value="PROTEIN PHOSPHATASE 2C"/>
    <property type="match status" value="1"/>
</dbReference>
<keyword evidence="10" id="KW-0472">Membrane</keyword>
<sequence>MSYCTCHNSIAQKKVCHLERQVLTFFSREHVVLRKLIFSVTHWALLGNLPMRRFFSMPTKAEFNDLSNDMEALRLNFQEPCHSWTDDLPVCLLSGVGFSTNQKYRPDGFRREEHAFEDRSFHFQYDEDTQFYGVFDGHVGTKASDFSSQRMPAEILLGQLKGKESDQEIREVLHQAFLAVERSFFESIDDLLAEKENLRLQLQGLRTIEAIKQFPETVQRLKTVTEEIQSGSTAVVALILKNKLYVANVGDSRAVLCTEDNDGKTCINQLSFDHTFSNDDELLRLSHLGLDVQKLVQQPKSGLQNCTRCIGNYTVKGGYKEFDNLSEAQEEPIIAEPNIVGGIKIDEKCRYLLLMSDGLYKSLEEATGATNVNAMLINMVFEQFAEQSTLNGVAQAVVDKVVRIHHDAYMRDTGSPKRCQKRDDITLLVRSFNCPLPNALGSSMTMNRPSTVPLTSESSKQNVSEHNTLSDIQSMDTSFAKSDYSGDIDPMSVDGISLTSSSESAGRQVLFQFAGNMSLDEEGRIKPYVDFSEFYAAVEDAYKSGLVPEEWLKPILKVIPENITKVM</sequence>
<keyword evidence="7" id="KW-0256">Endoplasmic reticulum</keyword>
<evidence type="ECO:0000256" key="13">
    <source>
        <dbReference type="ARBA" id="ARBA00062935"/>
    </source>
</evidence>